<accession>A0A346XXS1</accession>
<dbReference type="GO" id="GO:0005992">
    <property type="term" value="P:trehalose biosynthetic process"/>
    <property type="evidence" value="ECO:0007669"/>
    <property type="project" value="TreeGrafter"/>
</dbReference>
<dbReference type="InterPro" id="IPR012767">
    <property type="entry name" value="Trehalose_TreY"/>
</dbReference>
<dbReference type="Pfam" id="PF00128">
    <property type="entry name" value="Alpha-amylase"/>
    <property type="match status" value="1"/>
</dbReference>
<dbReference type="SMART" id="SM00642">
    <property type="entry name" value="Aamy"/>
    <property type="match status" value="1"/>
</dbReference>
<dbReference type="SUPFAM" id="SSF51445">
    <property type="entry name" value="(Trans)glycosidases"/>
    <property type="match status" value="1"/>
</dbReference>
<evidence type="ECO:0000259" key="1">
    <source>
        <dbReference type="SMART" id="SM00642"/>
    </source>
</evidence>
<dbReference type="InterPro" id="IPR017853">
    <property type="entry name" value="GH"/>
</dbReference>
<dbReference type="RefSeq" id="WP_164710411.1">
    <property type="nucleotide sequence ID" value="NZ_CP031165.1"/>
</dbReference>
<dbReference type="EMBL" id="CP031165">
    <property type="protein sequence ID" value="AXV07018.1"/>
    <property type="molecule type" value="Genomic_DNA"/>
</dbReference>
<dbReference type="Proteomes" id="UP000264006">
    <property type="component" value="Chromosome"/>
</dbReference>
<evidence type="ECO:0000313" key="2">
    <source>
        <dbReference type="EMBL" id="AXV07018.1"/>
    </source>
</evidence>
<proteinExistence type="predicted"/>
<dbReference type="Gene3D" id="3.20.20.80">
    <property type="entry name" value="Glycosidases"/>
    <property type="match status" value="3"/>
</dbReference>
<name>A0A346XXS1_9ACTN</name>
<dbReference type="PANTHER" id="PTHR10357">
    <property type="entry name" value="ALPHA-AMYLASE FAMILY MEMBER"/>
    <property type="match status" value="1"/>
</dbReference>
<dbReference type="GO" id="GO:0047470">
    <property type="term" value="F:(1,4)-alpha-D-glucan 1-alpha-D-glucosylmutase activity"/>
    <property type="evidence" value="ECO:0007669"/>
    <property type="project" value="TreeGrafter"/>
</dbReference>
<dbReference type="NCBIfam" id="TIGR02401">
    <property type="entry name" value="trehalose_TreY"/>
    <property type="match status" value="1"/>
</dbReference>
<organism evidence="2 3">
    <name type="scientific">Euzebya pacifica</name>
    <dbReference type="NCBI Taxonomy" id="1608957"/>
    <lineage>
        <taxon>Bacteria</taxon>
        <taxon>Bacillati</taxon>
        <taxon>Actinomycetota</taxon>
        <taxon>Nitriliruptoria</taxon>
        <taxon>Euzebyales</taxon>
    </lineage>
</organism>
<evidence type="ECO:0000313" key="3">
    <source>
        <dbReference type="Proteomes" id="UP000264006"/>
    </source>
</evidence>
<sequence length="816" mass="88253">MTRRTAVPTSTYRLHLTHAFTLHDAAALVPHLHAIGVDWVYASPIQEVPAGATHGYHVVDPDRVNPELGGEEGLAALRAAVDAHDMGLVLDIVPNHMAASPDNPWWADLLARGPASPHARTFDVDFDAGPLVLPVLGTSVEQAIADGDLRVEDGMLVHHELRLPLAPDTDIDAPVEQVLAQQHYALHEWQHGEQILNWRRFFAVNELAGLRVEEPQVFDAVHATILRWVDEGTVDGLRIDHIDGLRDPAGYLETLRDRIGEDRWLVVEKIVESGELLPPGWPVDGTTGYEVNAALQSWLTDPSGHQALRRAFAQQTGVPLGTRARLARSKLAAMDELFVAEVDRIVALLLPISGGRSEAMLRRGVRYLTAHLHGYRTYVGPEGEPSESDRSAIGAAARAADEAGAPEAVPVAGLLLGDEGRPALLRWQQLTGPAAAKGFEDRLLFRDVALSGLCEVGADAALLDAVWSPDTVTDFLTTRAVRSPLAGTTTSTHDTKRSEDVRARLTALAEVPDAFVDLFEAVSVGSAADAVDGHARWLLLQTVLATRDLEPGEDPAAHRERLVDSTRKALREAALHTTHRDPNEPYEDAVFAWLDTLLADGPASTQIDALVERIAVPAACTSLAQVLLKIAAPGVPDVYRGCETWDGSLTDPDNRRPLDVGRLEKLRDRAETLDPEELRDTWQDGAVKALVTQRALRARRDLSAVFLSTRCETPRVDGTAADHVAALRRTASTDGPLGVPEPGTLPSVVALATRLPLALADGGWPIGEVWDDTVVHVGDVGRVTDVLTDRSLPVVDGRVRLSDAFAILPVALLECM</sequence>
<dbReference type="GO" id="GO:0030980">
    <property type="term" value="P:alpha-glucan catabolic process"/>
    <property type="evidence" value="ECO:0007669"/>
    <property type="project" value="TreeGrafter"/>
</dbReference>
<protein>
    <submittedName>
        <fullName evidence="2">Malto-oligosyltrehalose synthase</fullName>
    </submittedName>
</protein>
<reference evidence="2 3" key="1">
    <citation type="submission" date="2018-09" db="EMBL/GenBank/DDBJ databases">
        <title>Complete genome sequence of Euzebya sp. DY32-46 isolated from seawater of Pacific Ocean.</title>
        <authorList>
            <person name="Xu L."/>
            <person name="Wu Y.-H."/>
            <person name="Xu X.-W."/>
        </authorList>
    </citation>
    <scope>NUCLEOTIDE SEQUENCE [LARGE SCALE GENOMIC DNA]</scope>
    <source>
        <strain evidence="2 3">DY32-46</strain>
    </source>
</reference>
<feature type="domain" description="Glycosyl hydrolase family 13 catalytic" evidence="1">
    <location>
        <begin position="14"/>
        <end position="398"/>
    </location>
</feature>
<dbReference type="CDD" id="cd11336">
    <property type="entry name" value="AmyAc_MTSase"/>
    <property type="match status" value="1"/>
</dbReference>
<dbReference type="InterPro" id="IPR006047">
    <property type="entry name" value="GH13_cat_dom"/>
</dbReference>
<keyword evidence="3" id="KW-1185">Reference proteome</keyword>
<dbReference type="KEGG" id="euz:DVS28_a2336"/>
<gene>
    <name evidence="2" type="ORF">DVS28_a2336</name>
</gene>
<dbReference type="AlphaFoldDB" id="A0A346XXS1"/>
<dbReference type="PANTHER" id="PTHR10357:SF216">
    <property type="entry name" value="MALTOOLIGOSYL TREHALOSE SYNTHASE-RELATED"/>
    <property type="match status" value="1"/>
</dbReference>